<dbReference type="AlphaFoldDB" id="A0A7J7L505"/>
<evidence type="ECO:0000313" key="2">
    <source>
        <dbReference type="Proteomes" id="UP000541444"/>
    </source>
</evidence>
<proteinExistence type="predicted"/>
<accession>A0A7J7L505</accession>
<reference evidence="1 2" key="1">
    <citation type="journal article" date="2020" name="IScience">
        <title>Genome Sequencing of the Endangered Kingdonia uniflora (Circaeasteraceae, Ranunculales) Reveals Potential Mechanisms of Evolutionary Specialization.</title>
        <authorList>
            <person name="Sun Y."/>
            <person name="Deng T."/>
            <person name="Zhang A."/>
            <person name="Moore M.J."/>
            <person name="Landis J.B."/>
            <person name="Lin N."/>
            <person name="Zhang H."/>
            <person name="Zhang X."/>
            <person name="Huang J."/>
            <person name="Zhang X."/>
            <person name="Sun H."/>
            <person name="Wang H."/>
        </authorList>
    </citation>
    <scope>NUCLEOTIDE SEQUENCE [LARGE SCALE GENOMIC DNA]</scope>
    <source>
        <strain evidence="1">TB1705</strain>
        <tissue evidence="1">Leaf</tissue>
    </source>
</reference>
<dbReference type="Proteomes" id="UP000541444">
    <property type="component" value="Unassembled WGS sequence"/>
</dbReference>
<comment type="caution">
    <text evidence="1">The sequence shown here is derived from an EMBL/GenBank/DDBJ whole genome shotgun (WGS) entry which is preliminary data.</text>
</comment>
<dbReference type="EMBL" id="JACGCM010002630">
    <property type="protein sequence ID" value="KAF6137673.1"/>
    <property type="molecule type" value="Genomic_DNA"/>
</dbReference>
<evidence type="ECO:0000313" key="1">
    <source>
        <dbReference type="EMBL" id="KAF6137673.1"/>
    </source>
</evidence>
<protein>
    <submittedName>
        <fullName evidence="1">Uncharacterized protein</fullName>
    </submittedName>
</protein>
<name>A0A7J7L505_9MAGN</name>
<gene>
    <name evidence="1" type="ORF">GIB67_023607</name>
</gene>
<keyword evidence="2" id="KW-1185">Reference proteome</keyword>
<sequence length="223" mass="25688">MILFETIRTDVPLSNEPSILQSNVHHSNKPMLNNVPQSNESFQTIPTDVPFSNESMLTNVPLSIEPKLIIGNTEPSAEFQFEPQPKQVKDLMDFWFKSAVYTEDLYDFSKEFKIGGLYRDRIVLKNYIKAYAVENKFNLVHVLSNKYKIVMRGSFERAYQLLTSYFAEVRNAGIINVVPKVFSFAIHTFCDFHISNNIKTTLESMRVTFRMAVEALTNILINT</sequence>
<organism evidence="1 2">
    <name type="scientific">Kingdonia uniflora</name>
    <dbReference type="NCBI Taxonomy" id="39325"/>
    <lineage>
        <taxon>Eukaryota</taxon>
        <taxon>Viridiplantae</taxon>
        <taxon>Streptophyta</taxon>
        <taxon>Embryophyta</taxon>
        <taxon>Tracheophyta</taxon>
        <taxon>Spermatophyta</taxon>
        <taxon>Magnoliopsida</taxon>
        <taxon>Ranunculales</taxon>
        <taxon>Circaeasteraceae</taxon>
        <taxon>Kingdonia</taxon>
    </lineage>
</organism>